<name>C3MUL5_SACI4</name>
<dbReference type="RefSeq" id="WP_012710526.1">
    <property type="nucleotide sequence ID" value="NC_012588.1"/>
</dbReference>
<dbReference type="Proteomes" id="UP000001350">
    <property type="component" value="Chromosome"/>
</dbReference>
<dbReference type="AlphaFoldDB" id="C3MUL5"/>
<dbReference type="GeneID" id="84060478"/>
<dbReference type="HOGENOM" id="CLU_3210914_0_0_2"/>
<evidence type="ECO:0000313" key="2">
    <source>
        <dbReference type="Proteomes" id="UP000001350"/>
    </source>
</evidence>
<organism evidence="1 2">
    <name type="scientific">Saccharolobus islandicus (strain M.14.25 / Kamchatka #1)</name>
    <name type="common">Sulfolobus islandicus</name>
    <dbReference type="NCBI Taxonomy" id="427317"/>
    <lineage>
        <taxon>Archaea</taxon>
        <taxon>Thermoproteota</taxon>
        <taxon>Thermoprotei</taxon>
        <taxon>Sulfolobales</taxon>
        <taxon>Sulfolobaceae</taxon>
        <taxon>Saccharolobus</taxon>
    </lineage>
</organism>
<accession>C3MUL5</accession>
<sequence>MKVVTNEIGKRRKIPGIYVNLQGIRSLNSLLSILVSEINKERIS</sequence>
<evidence type="ECO:0000313" key="1">
    <source>
        <dbReference type="EMBL" id="ACP37249.1"/>
    </source>
</evidence>
<protein>
    <submittedName>
        <fullName evidence="1">Uncharacterized protein</fullName>
    </submittedName>
</protein>
<gene>
    <name evidence="1" type="ordered locus">M1425_0370</name>
</gene>
<dbReference type="EMBL" id="CP001400">
    <property type="protein sequence ID" value="ACP37249.1"/>
    <property type="molecule type" value="Genomic_DNA"/>
</dbReference>
<proteinExistence type="predicted"/>
<reference evidence="1 2" key="1">
    <citation type="journal article" date="2009" name="Proc. Natl. Acad. Sci. U.S.A.">
        <title>Biogeography of the Sulfolobus islandicus pan-genome.</title>
        <authorList>
            <person name="Reno M.L."/>
            <person name="Held N.L."/>
            <person name="Fields C.J."/>
            <person name="Burke P.V."/>
            <person name="Whitaker R.J."/>
        </authorList>
    </citation>
    <scope>NUCLEOTIDE SEQUENCE [LARGE SCALE GENOMIC DNA]</scope>
    <source>
        <strain evidence="2">M.14.25 / Kamchatka #1</strain>
    </source>
</reference>
<dbReference type="KEGG" id="sia:M1425_0370"/>